<dbReference type="InterPro" id="IPR003115">
    <property type="entry name" value="ParB_N"/>
</dbReference>
<name>A0A2W5STP5_VARPD</name>
<feature type="domain" description="ParB-like N-terminal" evidence="2">
    <location>
        <begin position="42"/>
        <end position="137"/>
    </location>
</feature>
<dbReference type="InterPro" id="IPR050336">
    <property type="entry name" value="Chromosome_partition/occlusion"/>
</dbReference>
<feature type="region of interest" description="Disordered" evidence="1">
    <location>
        <begin position="662"/>
        <end position="695"/>
    </location>
</feature>
<evidence type="ECO:0000313" key="3">
    <source>
        <dbReference type="EMBL" id="PZQ78130.1"/>
    </source>
</evidence>
<feature type="region of interest" description="Disordered" evidence="1">
    <location>
        <begin position="423"/>
        <end position="452"/>
    </location>
</feature>
<dbReference type="AlphaFoldDB" id="A0A2W5STP5"/>
<dbReference type="PANTHER" id="PTHR33375:SF7">
    <property type="entry name" value="CHROMOSOME 2-PARTITIONING PROTEIN PARB-RELATED"/>
    <property type="match status" value="1"/>
</dbReference>
<proteinExistence type="predicted"/>
<dbReference type="CDD" id="cd16406">
    <property type="entry name" value="ParB_N_like"/>
    <property type="match status" value="1"/>
</dbReference>
<dbReference type="SUPFAM" id="SSF109709">
    <property type="entry name" value="KorB DNA-binding domain-like"/>
    <property type="match status" value="1"/>
</dbReference>
<dbReference type="SMART" id="SM00470">
    <property type="entry name" value="ParB"/>
    <property type="match status" value="1"/>
</dbReference>
<sequence>MNTVSHSEVQAVAAAAAAAASAPAQAEAQAITVPEVAPYELHLIALSKLRPSHRNVRKSGGTAVPALAASIQRVGLLQNLTVIASPDGESFEVVAGKRRLAALKLLAKRRRIGRDHPVPCLLVPDASARTVSLTENVQRVSMGAIEELRAWKALAAEGRAIEDIAADFGVTPLVVRRRLRLANVSPRLLAACEAGEVSIEQLMALAITDDHKAQEAAWFEAPQWQRSPDSLRDHLTQDEIDTSRDPVARFVGVEAYEAAGGGIRRDLFADEQNGVFLTDAGLLESLARDKLEAVADAVRAEGWHWVEAVPRTTSVELHQFQRARPTRRVPGKAEAKRIAKLEAEQARIWNRLHDEDADLSDDGAQALHEELDRLGDERDAIEQGLLVYAPGVMPLAGAVVSIDHAGVVAVHRGLLREEQAKALREQARQEAGQASDASGSGDGAADAEPVGPGISEKLARRLSAHRTVALQAGVARHPRVALAALVHVLAQRVILDGYGGASINISASPQDRLSHMAPDIDESPAAQGLERVREAWVARLPSDPEALFGELLAMAQEELLSLLALCVGRTVAAFASKETEVPALALARAVGLDMHGWWTPTAAGYFDHVSKAKALEAVQVFAPGEVHRLAKLKKAQIAAEAERLAAGSGWLPMMFRTPEEAAIEQAGAGPEAEAGAEAETDVDAEGAEEEAHATA</sequence>
<dbReference type="SUPFAM" id="SSF110849">
    <property type="entry name" value="ParB/Sulfiredoxin"/>
    <property type="match status" value="1"/>
</dbReference>
<dbReference type="PANTHER" id="PTHR33375">
    <property type="entry name" value="CHROMOSOME-PARTITIONING PROTEIN PARB-RELATED"/>
    <property type="match status" value="1"/>
</dbReference>
<protein>
    <submittedName>
        <fullName evidence="3">Chromosome partitioning protein ParB</fullName>
    </submittedName>
</protein>
<dbReference type="GO" id="GO:0007059">
    <property type="term" value="P:chromosome segregation"/>
    <property type="evidence" value="ECO:0007669"/>
    <property type="project" value="TreeGrafter"/>
</dbReference>
<dbReference type="Pfam" id="PF02195">
    <property type="entry name" value="ParB_N"/>
    <property type="match status" value="1"/>
</dbReference>
<dbReference type="Proteomes" id="UP000249135">
    <property type="component" value="Unassembled WGS sequence"/>
</dbReference>
<dbReference type="EMBL" id="QFPP01000005">
    <property type="protein sequence ID" value="PZQ78130.1"/>
    <property type="molecule type" value="Genomic_DNA"/>
</dbReference>
<dbReference type="GO" id="GO:0005694">
    <property type="term" value="C:chromosome"/>
    <property type="evidence" value="ECO:0007669"/>
    <property type="project" value="TreeGrafter"/>
</dbReference>
<dbReference type="Gene3D" id="1.10.10.2830">
    <property type="match status" value="1"/>
</dbReference>
<feature type="compositionally biased region" description="Low complexity" evidence="1">
    <location>
        <begin position="663"/>
        <end position="673"/>
    </location>
</feature>
<organism evidence="3 4">
    <name type="scientific">Variovorax paradoxus</name>
    <dbReference type="NCBI Taxonomy" id="34073"/>
    <lineage>
        <taxon>Bacteria</taxon>
        <taxon>Pseudomonadati</taxon>
        <taxon>Pseudomonadota</taxon>
        <taxon>Betaproteobacteria</taxon>
        <taxon>Burkholderiales</taxon>
        <taxon>Comamonadaceae</taxon>
        <taxon>Variovorax</taxon>
    </lineage>
</organism>
<feature type="compositionally biased region" description="Acidic residues" evidence="1">
    <location>
        <begin position="674"/>
        <end position="688"/>
    </location>
</feature>
<evidence type="ECO:0000256" key="1">
    <source>
        <dbReference type="SAM" id="MobiDB-lite"/>
    </source>
</evidence>
<evidence type="ECO:0000313" key="4">
    <source>
        <dbReference type="Proteomes" id="UP000249135"/>
    </source>
</evidence>
<evidence type="ECO:0000259" key="2">
    <source>
        <dbReference type="SMART" id="SM00470"/>
    </source>
</evidence>
<dbReference type="Gene3D" id="3.90.1530.30">
    <property type="match status" value="1"/>
</dbReference>
<comment type="caution">
    <text evidence="3">The sequence shown here is derived from an EMBL/GenBank/DDBJ whole genome shotgun (WGS) entry which is preliminary data.</text>
</comment>
<dbReference type="InterPro" id="IPR036086">
    <property type="entry name" value="ParB/Sulfiredoxin_sf"/>
</dbReference>
<reference evidence="3 4" key="1">
    <citation type="submission" date="2017-08" db="EMBL/GenBank/DDBJ databases">
        <title>Infants hospitalized years apart are colonized by the same room-sourced microbial strains.</title>
        <authorList>
            <person name="Brooks B."/>
            <person name="Olm M.R."/>
            <person name="Firek B.A."/>
            <person name="Baker R."/>
            <person name="Thomas B.C."/>
            <person name="Morowitz M.J."/>
            <person name="Banfield J.F."/>
        </authorList>
    </citation>
    <scope>NUCLEOTIDE SEQUENCE [LARGE SCALE GENOMIC DNA]</scope>
    <source>
        <strain evidence="3">S2_005_003_R2_41</strain>
    </source>
</reference>
<accession>A0A2W5STP5</accession>
<gene>
    <name evidence="3" type="ORF">DI563_01535</name>
</gene>
<feature type="compositionally biased region" description="Low complexity" evidence="1">
    <location>
        <begin position="434"/>
        <end position="447"/>
    </location>
</feature>